<dbReference type="Proteomes" id="UP000714275">
    <property type="component" value="Unassembled WGS sequence"/>
</dbReference>
<sequence>MKNSFLIVLLFSFAVAVASPLDVQARNPTPSKRYVLPILPRQPGPSIAPAKRSFKLVKRAPAPGPSAGYVAREASPLQRLAARQASPSKRLSARQLAASPHYARAPAPAPSKRVADDSAAPQKRSLDEQHVIGGAAAAGESRGFCLNGLVACPVLHAPGQFPRTFAEWEAIGFECVDFTADLRSCGGCSSLDPIEHDCTKIPHVEGVACVVGECQISSCQPGYSLESGGHACSPTE</sequence>
<feature type="region of interest" description="Disordered" evidence="1">
    <location>
        <begin position="97"/>
        <end position="125"/>
    </location>
</feature>
<name>A0A9P7D9Q9_9AGAM</name>
<evidence type="ECO:0000256" key="2">
    <source>
        <dbReference type="SAM" id="SignalP"/>
    </source>
</evidence>
<dbReference type="PANTHER" id="PTHR35192:SF2">
    <property type="entry name" value="APPLE DOMAIN-CONTAINING PROTEIN"/>
    <property type="match status" value="1"/>
</dbReference>
<reference evidence="4" key="1">
    <citation type="journal article" date="2020" name="New Phytol.">
        <title>Comparative genomics reveals dynamic genome evolution in host specialist ectomycorrhizal fungi.</title>
        <authorList>
            <person name="Lofgren L.A."/>
            <person name="Nguyen N.H."/>
            <person name="Vilgalys R."/>
            <person name="Ruytinx J."/>
            <person name="Liao H.L."/>
            <person name="Branco S."/>
            <person name="Kuo A."/>
            <person name="LaButti K."/>
            <person name="Lipzen A."/>
            <person name="Andreopoulos W."/>
            <person name="Pangilinan J."/>
            <person name="Riley R."/>
            <person name="Hundley H."/>
            <person name="Na H."/>
            <person name="Barry K."/>
            <person name="Grigoriev I.V."/>
            <person name="Stajich J.E."/>
            <person name="Kennedy P.G."/>
        </authorList>
    </citation>
    <scope>NUCLEOTIDE SEQUENCE</scope>
    <source>
        <strain evidence="4">DOB743</strain>
    </source>
</reference>
<dbReference type="InterPro" id="IPR048661">
    <property type="entry name" value="CPL1-like"/>
</dbReference>
<protein>
    <recommendedName>
        <fullName evidence="3">Protein CPL1-like domain-containing protein</fullName>
    </recommendedName>
</protein>
<evidence type="ECO:0000313" key="4">
    <source>
        <dbReference type="EMBL" id="KAG1784233.1"/>
    </source>
</evidence>
<feature type="chain" id="PRO_5040283450" description="Protein CPL1-like domain-containing protein" evidence="2">
    <location>
        <begin position="19"/>
        <end position="236"/>
    </location>
</feature>
<comment type="caution">
    <text evidence="4">The sequence shown here is derived from an EMBL/GenBank/DDBJ whole genome shotgun (WGS) entry which is preliminary data.</text>
</comment>
<evidence type="ECO:0000259" key="3">
    <source>
        <dbReference type="Pfam" id="PF21671"/>
    </source>
</evidence>
<dbReference type="AlphaFoldDB" id="A0A9P7D9Q9"/>
<keyword evidence="2" id="KW-0732">Signal</keyword>
<feature type="domain" description="Protein CPL1-like" evidence="3">
    <location>
        <begin position="173"/>
        <end position="232"/>
    </location>
</feature>
<dbReference type="InterPro" id="IPR038955">
    <property type="entry name" value="PriA/CPL1_fungi"/>
</dbReference>
<dbReference type="Pfam" id="PF21671">
    <property type="entry name" value="CPL1-like"/>
    <property type="match status" value="1"/>
</dbReference>
<evidence type="ECO:0000313" key="5">
    <source>
        <dbReference type="Proteomes" id="UP000714275"/>
    </source>
</evidence>
<proteinExistence type="predicted"/>
<gene>
    <name evidence="4" type="ORF">EV702DRAFT_42525</name>
</gene>
<organism evidence="4 5">
    <name type="scientific">Suillus placidus</name>
    <dbReference type="NCBI Taxonomy" id="48579"/>
    <lineage>
        <taxon>Eukaryota</taxon>
        <taxon>Fungi</taxon>
        <taxon>Dikarya</taxon>
        <taxon>Basidiomycota</taxon>
        <taxon>Agaricomycotina</taxon>
        <taxon>Agaricomycetes</taxon>
        <taxon>Agaricomycetidae</taxon>
        <taxon>Boletales</taxon>
        <taxon>Suillineae</taxon>
        <taxon>Suillaceae</taxon>
        <taxon>Suillus</taxon>
    </lineage>
</organism>
<dbReference type="EMBL" id="JABBWD010000001">
    <property type="protein sequence ID" value="KAG1784233.1"/>
    <property type="molecule type" value="Genomic_DNA"/>
</dbReference>
<dbReference type="PANTHER" id="PTHR35192">
    <property type="entry name" value="PROTEIN, PUTATIVE-RELATED"/>
    <property type="match status" value="1"/>
</dbReference>
<keyword evidence="5" id="KW-1185">Reference proteome</keyword>
<accession>A0A9P7D9Q9</accession>
<feature type="signal peptide" evidence="2">
    <location>
        <begin position="1"/>
        <end position="18"/>
    </location>
</feature>
<dbReference type="OrthoDB" id="439917at2759"/>
<evidence type="ECO:0000256" key="1">
    <source>
        <dbReference type="SAM" id="MobiDB-lite"/>
    </source>
</evidence>